<accession>A0A6N9U2W9</accession>
<name>A0A6N9U2W9_STRHA</name>
<feature type="non-terminal residue" evidence="1">
    <location>
        <position position="64"/>
    </location>
</feature>
<sequence>MAMRDSHRADAERLLVRAVEEEARRTGGRTDTGALLARARGALDTMAAGAAEEYAAYTEALDAA</sequence>
<gene>
    <name evidence="1" type="ORF">G3I29_15660</name>
</gene>
<evidence type="ECO:0000313" key="2">
    <source>
        <dbReference type="Proteomes" id="UP000471293"/>
    </source>
</evidence>
<organism evidence="1 2">
    <name type="scientific">Streptomyces halstedii</name>
    <dbReference type="NCBI Taxonomy" id="1944"/>
    <lineage>
        <taxon>Bacteria</taxon>
        <taxon>Bacillati</taxon>
        <taxon>Actinomycetota</taxon>
        <taxon>Actinomycetes</taxon>
        <taxon>Kitasatosporales</taxon>
        <taxon>Streptomycetaceae</taxon>
        <taxon>Streptomyces</taxon>
    </lineage>
</organism>
<dbReference type="EMBL" id="JAAGLQ010000306">
    <property type="protein sequence ID" value="NEA16932.1"/>
    <property type="molecule type" value="Genomic_DNA"/>
</dbReference>
<comment type="caution">
    <text evidence="1">The sequence shown here is derived from an EMBL/GenBank/DDBJ whole genome shotgun (WGS) entry which is preliminary data.</text>
</comment>
<reference evidence="1 2" key="1">
    <citation type="submission" date="2020-01" db="EMBL/GenBank/DDBJ databases">
        <title>Insect and environment-associated Actinomycetes.</title>
        <authorList>
            <person name="Currrie C."/>
            <person name="Chevrette M."/>
            <person name="Carlson C."/>
            <person name="Stubbendieck R."/>
            <person name="Wendt-Pienkowski E."/>
        </authorList>
    </citation>
    <scope>NUCLEOTIDE SEQUENCE [LARGE SCALE GENOMIC DNA]</scope>
    <source>
        <strain evidence="1 2">SID11342</strain>
    </source>
</reference>
<proteinExistence type="predicted"/>
<protein>
    <submittedName>
        <fullName evidence="1">Uncharacterized protein</fullName>
    </submittedName>
</protein>
<dbReference type="Proteomes" id="UP000471293">
    <property type="component" value="Unassembled WGS sequence"/>
</dbReference>
<dbReference type="AlphaFoldDB" id="A0A6N9U2W9"/>
<evidence type="ECO:0000313" key="1">
    <source>
        <dbReference type="EMBL" id="NEA16932.1"/>
    </source>
</evidence>